<feature type="transmembrane region" description="Helical" evidence="5">
    <location>
        <begin position="6"/>
        <end position="25"/>
    </location>
</feature>
<dbReference type="Proteomes" id="UP000704960">
    <property type="component" value="Unassembled WGS sequence"/>
</dbReference>
<feature type="transmembrane region" description="Helical" evidence="5">
    <location>
        <begin position="66"/>
        <end position="84"/>
    </location>
</feature>
<dbReference type="Pfam" id="PF02535">
    <property type="entry name" value="Zip"/>
    <property type="match status" value="1"/>
</dbReference>
<feature type="transmembrane region" description="Helical" evidence="5">
    <location>
        <begin position="121"/>
        <end position="143"/>
    </location>
</feature>
<keyword evidence="4 5" id="KW-0472">Membrane</keyword>
<sequence length="247" mass="26676">MLIPIVLAALAESIVSFSGGFFVLMRKSVAEWLAHRMLGFAIGALIGVTFFDVIPEAMEAIGEKAAFGYVALGIMVFFAAEKALRWYHHHHGGHDGEIRPFATLILFGDAIHNFIDGIALAVSFLVSLPLGIATTVAVLVHEVPQEVADFGVLIRGGYSRSRALWANFAISLTTLAGALLGYAAGESFAWLLPYLLAVIGGNFLYIAMSDLIPETHEETGMWHLIVQLALMSAGIGVMYFLGLYFAE</sequence>
<evidence type="ECO:0000256" key="5">
    <source>
        <dbReference type="SAM" id="Phobius"/>
    </source>
</evidence>
<dbReference type="PANTHER" id="PTHR16950">
    <property type="entry name" value="ZINC TRANSPORTER SLC39A7 HISTIDINE-RICH MEMBRANE PROTEIN KE4"/>
    <property type="match status" value="1"/>
</dbReference>
<feature type="transmembrane region" description="Helical" evidence="5">
    <location>
        <begin position="164"/>
        <end position="185"/>
    </location>
</feature>
<reference evidence="6" key="1">
    <citation type="submission" date="2020-07" db="EMBL/GenBank/DDBJ databases">
        <title>Huge and variable diversity of episymbiotic CPR bacteria and DPANN archaea in groundwater ecosystems.</title>
        <authorList>
            <person name="He C.Y."/>
            <person name="Keren R."/>
            <person name="Whittaker M."/>
            <person name="Farag I.F."/>
            <person name="Doudna J."/>
            <person name="Cate J.H.D."/>
            <person name="Banfield J.F."/>
        </authorList>
    </citation>
    <scope>NUCLEOTIDE SEQUENCE</scope>
    <source>
        <strain evidence="6">NC_groundwater_1226_Ag_S-0.1um_59_124</strain>
    </source>
</reference>
<dbReference type="EMBL" id="JACQMJ010000004">
    <property type="protein sequence ID" value="MBI4132103.1"/>
    <property type="molecule type" value="Genomic_DNA"/>
</dbReference>
<organism evidence="6 7">
    <name type="scientific">Candidatus Sungiibacteriota bacterium</name>
    <dbReference type="NCBI Taxonomy" id="2750080"/>
    <lineage>
        <taxon>Bacteria</taxon>
        <taxon>Candidatus Sungiibacteriota</taxon>
    </lineage>
</organism>
<accession>A0A933DTM6</accession>
<keyword evidence="3 5" id="KW-1133">Transmembrane helix</keyword>
<evidence type="ECO:0000313" key="6">
    <source>
        <dbReference type="EMBL" id="MBI4132103.1"/>
    </source>
</evidence>
<feature type="transmembrane region" description="Helical" evidence="5">
    <location>
        <begin position="191"/>
        <end position="212"/>
    </location>
</feature>
<dbReference type="PANTHER" id="PTHR16950:SF16">
    <property type="entry name" value="ZINC TRANSPORTER ZIP13"/>
    <property type="match status" value="1"/>
</dbReference>
<proteinExistence type="predicted"/>
<dbReference type="GO" id="GO:0016020">
    <property type="term" value="C:membrane"/>
    <property type="evidence" value="ECO:0007669"/>
    <property type="project" value="UniProtKB-SubCell"/>
</dbReference>
<evidence type="ECO:0000256" key="2">
    <source>
        <dbReference type="ARBA" id="ARBA00022692"/>
    </source>
</evidence>
<evidence type="ECO:0000313" key="7">
    <source>
        <dbReference type="Proteomes" id="UP000704960"/>
    </source>
</evidence>
<name>A0A933DTM6_9BACT</name>
<comment type="caution">
    <text evidence="6">The sequence shown here is derived from an EMBL/GenBank/DDBJ whole genome shotgun (WGS) entry which is preliminary data.</text>
</comment>
<protein>
    <submittedName>
        <fullName evidence="6">ZIP family metal transporter</fullName>
    </submittedName>
</protein>
<evidence type="ECO:0000256" key="1">
    <source>
        <dbReference type="ARBA" id="ARBA00004141"/>
    </source>
</evidence>
<comment type="subcellular location">
    <subcellularLocation>
        <location evidence="1">Membrane</location>
        <topology evidence="1">Multi-pass membrane protein</topology>
    </subcellularLocation>
</comment>
<feature type="transmembrane region" description="Helical" evidence="5">
    <location>
        <begin position="224"/>
        <end position="246"/>
    </location>
</feature>
<dbReference type="AlphaFoldDB" id="A0A933DTM6"/>
<dbReference type="GO" id="GO:0046873">
    <property type="term" value="F:metal ion transmembrane transporter activity"/>
    <property type="evidence" value="ECO:0007669"/>
    <property type="project" value="InterPro"/>
</dbReference>
<evidence type="ECO:0000256" key="4">
    <source>
        <dbReference type="ARBA" id="ARBA00023136"/>
    </source>
</evidence>
<dbReference type="InterPro" id="IPR003689">
    <property type="entry name" value="ZIP"/>
</dbReference>
<evidence type="ECO:0000256" key="3">
    <source>
        <dbReference type="ARBA" id="ARBA00022989"/>
    </source>
</evidence>
<feature type="transmembrane region" description="Helical" evidence="5">
    <location>
        <begin position="37"/>
        <end position="54"/>
    </location>
</feature>
<gene>
    <name evidence="6" type="ORF">HY474_00550</name>
</gene>
<keyword evidence="2 5" id="KW-0812">Transmembrane</keyword>